<dbReference type="EMBL" id="LAFY01004074">
    <property type="protein sequence ID" value="KJX95404.1"/>
    <property type="molecule type" value="Genomic_DNA"/>
</dbReference>
<feature type="region of interest" description="Disordered" evidence="1">
    <location>
        <begin position="197"/>
        <end position="243"/>
    </location>
</feature>
<gene>
    <name evidence="2" type="ORF">TI39_contig4114g00013</name>
</gene>
<protein>
    <recommendedName>
        <fullName evidence="4">CBM-cenC domain-containing protein</fullName>
    </recommendedName>
</protein>
<feature type="compositionally biased region" description="Low complexity" evidence="1">
    <location>
        <begin position="12"/>
        <end position="24"/>
    </location>
</feature>
<dbReference type="AlphaFoldDB" id="A0A0F4GDJ3"/>
<evidence type="ECO:0000256" key="1">
    <source>
        <dbReference type="SAM" id="MobiDB-lite"/>
    </source>
</evidence>
<reference evidence="2 3" key="1">
    <citation type="submission" date="2015-03" db="EMBL/GenBank/DDBJ databases">
        <title>RNA-seq based gene annotation and comparative genomics of four Zymoseptoria species reveal species-specific pathogenicity related genes and transposable element activity.</title>
        <authorList>
            <person name="Grandaubert J."/>
            <person name="Bhattacharyya A."/>
            <person name="Stukenbrock E.H."/>
        </authorList>
    </citation>
    <scope>NUCLEOTIDE SEQUENCE [LARGE SCALE GENOMIC DNA]</scope>
    <source>
        <strain evidence="2 3">Zb18110</strain>
    </source>
</reference>
<dbReference type="Proteomes" id="UP000033647">
    <property type="component" value="Unassembled WGS sequence"/>
</dbReference>
<evidence type="ECO:0000313" key="2">
    <source>
        <dbReference type="EMBL" id="KJX95404.1"/>
    </source>
</evidence>
<proteinExistence type="predicted"/>
<dbReference type="STRING" id="1047168.A0A0F4GDJ3"/>
<accession>A0A0F4GDJ3</accession>
<feature type="compositionally biased region" description="Low complexity" evidence="1">
    <location>
        <begin position="203"/>
        <end position="221"/>
    </location>
</feature>
<feature type="region of interest" description="Disordered" evidence="1">
    <location>
        <begin position="1"/>
        <end position="24"/>
    </location>
</feature>
<feature type="compositionally biased region" description="Basic residues" evidence="1">
    <location>
        <begin position="232"/>
        <end position="243"/>
    </location>
</feature>
<organism evidence="2 3">
    <name type="scientific">Zymoseptoria brevis</name>
    <dbReference type="NCBI Taxonomy" id="1047168"/>
    <lineage>
        <taxon>Eukaryota</taxon>
        <taxon>Fungi</taxon>
        <taxon>Dikarya</taxon>
        <taxon>Ascomycota</taxon>
        <taxon>Pezizomycotina</taxon>
        <taxon>Dothideomycetes</taxon>
        <taxon>Dothideomycetidae</taxon>
        <taxon>Mycosphaerellales</taxon>
        <taxon>Mycosphaerellaceae</taxon>
        <taxon>Zymoseptoria</taxon>
    </lineage>
</organism>
<evidence type="ECO:0008006" key="4">
    <source>
        <dbReference type="Google" id="ProtNLM"/>
    </source>
</evidence>
<comment type="caution">
    <text evidence="2">The sequence shown here is derived from an EMBL/GenBank/DDBJ whole genome shotgun (WGS) entry which is preliminary data.</text>
</comment>
<dbReference type="Gene3D" id="2.60.120.260">
    <property type="entry name" value="Galactose-binding domain-like"/>
    <property type="match status" value="1"/>
</dbReference>
<sequence length="243" mass="25434">MRSELQEPVEQTSTSAASGSSTTTAGPVVTCAAIANGGFEAIADDKVNDEDVQTDTWVVDGPHAFFQSNDNGVRQTPFGKKFASIGVFNDGGETSVLSQFLTGITPAVPYTLTFSYLAEYLGEYTSTCTLALTYGGQFIDRISTGPSQAEWATRTLSVSLIDESDSLYVGVRCDESASGTGGVVVLVDNFSLVAQSPGCGGNSVTTSSVSVTGTSSTSSYSEISATQETSQRRSKAVPHPPWR</sequence>
<evidence type="ECO:0000313" key="3">
    <source>
        <dbReference type="Proteomes" id="UP000033647"/>
    </source>
</evidence>
<name>A0A0F4GDJ3_9PEZI</name>
<keyword evidence="3" id="KW-1185">Reference proteome</keyword>